<evidence type="ECO:0000313" key="4">
    <source>
        <dbReference type="Proteomes" id="UP000573327"/>
    </source>
</evidence>
<keyword evidence="1" id="KW-0520">NAD</keyword>
<accession>A0A7W7WLJ5</accession>
<reference evidence="3 4" key="1">
    <citation type="submission" date="2020-08" db="EMBL/GenBank/DDBJ databases">
        <title>Sequencing the genomes of 1000 actinobacteria strains.</title>
        <authorList>
            <person name="Klenk H.-P."/>
        </authorList>
    </citation>
    <scope>NUCLEOTIDE SEQUENCE [LARGE SCALE GENOMIC DNA]</scope>
    <source>
        <strain evidence="3 4">DSM 44786</strain>
    </source>
</reference>
<dbReference type="Proteomes" id="UP000573327">
    <property type="component" value="Unassembled WGS sequence"/>
</dbReference>
<comment type="caution">
    <text evidence="3">The sequence shown here is derived from an EMBL/GenBank/DDBJ whole genome shotgun (WGS) entry which is preliminary data.</text>
</comment>
<proteinExistence type="predicted"/>
<sequence length="123" mass="13102">MEIIAYGVQADEQPLLRAAFETSHQLRTLAVFLNADTAPPTSASPLPGSPTTPPTPRPSTPGPGIGDDVLARLISFPQVLVTSHQAYFTHTAVGQVIDATVRNIEDFEAGRRNENTLVPNTAV</sequence>
<protein>
    <submittedName>
        <fullName evidence="3">Lactate dehydrogenase-like 2-hydroxyacid dehydrogenase</fullName>
    </submittedName>
</protein>
<dbReference type="EMBL" id="JACHJR010000001">
    <property type="protein sequence ID" value="MBB4951135.1"/>
    <property type="molecule type" value="Genomic_DNA"/>
</dbReference>
<organism evidence="3 4">
    <name type="scientific">Kitasatospora gansuensis</name>
    <dbReference type="NCBI Taxonomy" id="258050"/>
    <lineage>
        <taxon>Bacteria</taxon>
        <taxon>Bacillati</taxon>
        <taxon>Actinomycetota</taxon>
        <taxon>Actinomycetes</taxon>
        <taxon>Kitasatosporales</taxon>
        <taxon>Streptomycetaceae</taxon>
        <taxon>Kitasatospora</taxon>
    </lineage>
</organism>
<evidence type="ECO:0000256" key="1">
    <source>
        <dbReference type="ARBA" id="ARBA00023027"/>
    </source>
</evidence>
<name>A0A7W7WLJ5_9ACTN</name>
<keyword evidence="4" id="KW-1185">Reference proteome</keyword>
<dbReference type="InterPro" id="IPR058205">
    <property type="entry name" value="D-LDH-like"/>
</dbReference>
<dbReference type="Gene3D" id="3.40.50.720">
    <property type="entry name" value="NAD(P)-binding Rossmann-like Domain"/>
    <property type="match status" value="2"/>
</dbReference>
<evidence type="ECO:0000256" key="2">
    <source>
        <dbReference type="SAM" id="MobiDB-lite"/>
    </source>
</evidence>
<feature type="compositionally biased region" description="Low complexity" evidence="2">
    <location>
        <begin position="37"/>
        <end position="46"/>
    </location>
</feature>
<dbReference type="GO" id="GO:0008720">
    <property type="term" value="F:D-lactate dehydrogenase (NAD+) activity"/>
    <property type="evidence" value="ECO:0007669"/>
    <property type="project" value="TreeGrafter"/>
</dbReference>
<feature type="region of interest" description="Disordered" evidence="2">
    <location>
        <begin position="37"/>
        <end position="65"/>
    </location>
</feature>
<gene>
    <name evidence="3" type="ORF">F4556_006670</name>
</gene>
<evidence type="ECO:0000313" key="3">
    <source>
        <dbReference type="EMBL" id="MBB4951135.1"/>
    </source>
</evidence>
<feature type="compositionally biased region" description="Pro residues" evidence="2">
    <location>
        <begin position="47"/>
        <end position="61"/>
    </location>
</feature>
<dbReference type="PANTHER" id="PTHR43026:SF1">
    <property type="entry name" value="2-HYDROXYACID DEHYDROGENASE HOMOLOG 1-RELATED"/>
    <property type="match status" value="1"/>
</dbReference>
<dbReference type="AlphaFoldDB" id="A0A7W7WLJ5"/>
<dbReference type="PANTHER" id="PTHR43026">
    <property type="entry name" value="2-HYDROXYACID DEHYDROGENASE HOMOLOG 1-RELATED"/>
    <property type="match status" value="1"/>
</dbReference>